<organism evidence="3 4">
    <name type="scientific">Ceraceosorus bombacis</name>
    <dbReference type="NCBI Taxonomy" id="401625"/>
    <lineage>
        <taxon>Eukaryota</taxon>
        <taxon>Fungi</taxon>
        <taxon>Dikarya</taxon>
        <taxon>Basidiomycota</taxon>
        <taxon>Ustilaginomycotina</taxon>
        <taxon>Exobasidiomycetes</taxon>
        <taxon>Ceraceosorales</taxon>
        <taxon>Ceraceosoraceae</taxon>
        <taxon>Ceraceosorus</taxon>
    </lineage>
</organism>
<feature type="compositionally biased region" description="Low complexity" evidence="2">
    <location>
        <begin position="255"/>
        <end position="266"/>
    </location>
</feature>
<keyword evidence="4" id="KW-1185">Reference proteome</keyword>
<accession>A0A0P1BQ10</accession>
<feature type="region of interest" description="Disordered" evidence="2">
    <location>
        <begin position="41"/>
        <end position="137"/>
    </location>
</feature>
<dbReference type="InterPro" id="IPR002504">
    <property type="entry name" value="NADK"/>
</dbReference>
<dbReference type="Pfam" id="PF01513">
    <property type="entry name" value="NAD_kinase"/>
    <property type="match status" value="1"/>
</dbReference>
<dbReference type="SUPFAM" id="SSF111331">
    <property type="entry name" value="NAD kinase/diacylglycerol kinase-like"/>
    <property type="match status" value="1"/>
</dbReference>
<dbReference type="OrthoDB" id="24581at2759"/>
<name>A0A0P1BQ10_9BASI</name>
<dbReference type="InterPro" id="IPR017438">
    <property type="entry name" value="ATP-NAD_kinase_N"/>
</dbReference>
<feature type="compositionally biased region" description="Pro residues" evidence="2">
    <location>
        <begin position="17"/>
        <end position="26"/>
    </location>
</feature>
<keyword evidence="3" id="KW-0808">Transferase</keyword>
<dbReference type="EMBL" id="CCYA01000265">
    <property type="protein sequence ID" value="CEH17827.1"/>
    <property type="molecule type" value="Genomic_DNA"/>
</dbReference>
<keyword evidence="3" id="KW-0418">Kinase</keyword>
<dbReference type="PANTHER" id="PTHR20275:SF0">
    <property type="entry name" value="NAD KINASE"/>
    <property type="match status" value="1"/>
</dbReference>
<proteinExistence type="inferred from homology"/>
<dbReference type="GO" id="GO:0006741">
    <property type="term" value="P:NADP+ biosynthetic process"/>
    <property type="evidence" value="ECO:0007669"/>
    <property type="project" value="InterPro"/>
</dbReference>
<dbReference type="STRING" id="401625.A0A0P1BQ10"/>
<dbReference type="GO" id="GO:0003951">
    <property type="term" value="F:NAD+ kinase activity"/>
    <property type="evidence" value="ECO:0007669"/>
    <property type="project" value="InterPro"/>
</dbReference>
<feature type="region of interest" description="Disordered" evidence="2">
    <location>
        <begin position="1"/>
        <end position="27"/>
    </location>
</feature>
<protein>
    <submittedName>
        <fullName evidence="3">Atp-nad kinase</fullName>
    </submittedName>
</protein>
<sequence>MPEQPDYGLGVGSSGSPPSPAAPLPSPCFVHSYLDAGLGSSARRAWPNRSDSHVHTSRERGAEVYAPAGYFESEHEMRSSPRAAAGSRPRRRVHIPPSHRHSRGAAEPSSENSHSGSEGGSSTGGSVSDSESDHMRSLTRQLAETAVGVREMSKQLGQARVKSNIHSVLIITKARDNHLISLTRELAIWLMQTPRRGRDTGLVVYVDSQLRNSKRFDVQGIRRDHPQFFERVHRGQHSSQASASTPKSAGFEMPSATSSASSSSSQSREDGQLRFWTSDMCSRSPHLFDIVVTLGGDGTVLFCSWLFQRIVPPVVPFALGSLGFLTNFDFSNYAKQPYT</sequence>
<evidence type="ECO:0000256" key="2">
    <source>
        <dbReference type="SAM" id="MobiDB-lite"/>
    </source>
</evidence>
<evidence type="ECO:0000313" key="4">
    <source>
        <dbReference type="Proteomes" id="UP000054845"/>
    </source>
</evidence>
<feature type="compositionally biased region" description="Basic and acidic residues" evidence="2">
    <location>
        <begin position="50"/>
        <end position="62"/>
    </location>
</feature>
<feature type="compositionally biased region" description="Polar residues" evidence="2">
    <location>
        <begin position="237"/>
        <end position="247"/>
    </location>
</feature>
<feature type="region of interest" description="Disordered" evidence="2">
    <location>
        <begin position="231"/>
        <end position="266"/>
    </location>
</feature>
<feature type="compositionally biased region" description="Low complexity" evidence="2">
    <location>
        <begin position="107"/>
        <end position="116"/>
    </location>
</feature>
<evidence type="ECO:0000313" key="3">
    <source>
        <dbReference type="EMBL" id="CEH17827.1"/>
    </source>
</evidence>
<dbReference type="InterPro" id="IPR016064">
    <property type="entry name" value="NAD/diacylglycerol_kinase_sf"/>
</dbReference>
<feature type="compositionally biased region" description="Basic residues" evidence="2">
    <location>
        <begin position="88"/>
        <end position="103"/>
    </location>
</feature>
<comment type="similarity">
    <text evidence="1">Belongs to the NAD kinase family.</text>
</comment>
<reference evidence="3 4" key="1">
    <citation type="submission" date="2014-09" db="EMBL/GenBank/DDBJ databases">
        <authorList>
            <person name="Magalhaes I.L.F."/>
            <person name="Oliveira U."/>
            <person name="Santos F.R."/>
            <person name="Vidigal T.H.D.A."/>
            <person name="Brescovit A.D."/>
            <person name="Santos A.J."/>
        </authorList>
    </citation>
    <scope>NUCLEOTIDE SEQUENCE [LARGE SCALE GENOMIC DNA]</scope>
</reference>
<dbReference type="Proteomes" id="UP000054845">
    <property type="component" value="Unassembled WGS sequence"/>
</dbReference>
<evidence type="ECO:0000256" key="1">
    <source>
        <dbReference type="ARBA" id="ARBA00010995"/>
    </source>
</evidence>
<dbReference type="AlphaFoldDB" id="A0A0P1BQ10"/>
<dbReference type="Gene3D" id="3.40.50.10330">
    <property type="entry name" value="Probable inorganic polyphosphate/atp-NAD kinase, domain 1"/>
    <property type="match status" value="1"/>
</dbReference>
<dbReference type="PANTHER" id="PTHR20275">
    <property type="entry name" value="NAD KINASE"/>
    <property type="match status" value="1"/>
</dbReference>